<dbReference type="Proteomes" id="UP000064029">
    <property type="component" value="Unassembled WGS sequence"/>
</dbReference>
<dbReference type="SUPFAM" id="SSF53474">
    <property type="entry name" value="alpha/beta-Hydrolases"/>
    <property type="match status" value="1"/>
</dbReference>
<name>A0A103RPG7_9BURK</name>
<evidence type="ECO:0000313" key="2">
    <source>
        <dbReference type="Proteomes" id="UP000064029"/>
    </source>
</evidence>
<dbReference type="Pfam" id="PF06500">
    <property type="entry name" value="FrsA-like"/>
    <property type="match status" value="1"/>
</dbReference>
<evidence type="ECO:0008006" key="3">
    <source>
        <dbReference type="Google" id="ProtNLM"/>
    </source>
</evidence>
<evidence type="ECO:0000313" key="1">
    <source>
        <dbReference type="EMBL" id="KVG71594.1"/>
    </source>
</evidence>
<dbReference type="InterPro" id="IPR050228">
    <property type="entry name" value="Carboxylesterase_BioH"/>
</dbReference>
<sequence length="376" mass="41025">MFEERRAQFVGWGIPAEIVARMERRIDDCWSESPGGWACEWWGEAERAAARQDWLLASLLYGAARFPVACTPLRRDALRRQVDCFMRAAPTFRAHFERVMIRSEHAEGGAFPVHVYRPARESERPVVCLSGGVDTGKMELHRLAQLLARVGRFDVVAMDMPGTGESGMCLQADSDAAYRSVLSQVAGRRKKAILGVSFGGHWAAKLALQHEVDAAVDLGGPIGAADREAGQIRHLPNGMTGIVANAMRLPALPDEQAADELLARFSLHRQGLLDRIDCAPLLAVNGADDPYIPSGDVRVFERYPAATVWPLAGLGHCAAEKIGRVMPAIIAWLYCELRNDSLGGRLALTVAERLLPRRERSSGNAEARAGSQANAA</sequence>
<accession>A0A103RPG7</accession>
<dbReference type="AlphaFoldDB" id="A0A103RPG7"/>
<proteinExistence type="predicted"/>
<dbReference type="EMBL" id="LOXM01000070">
    <property type="protein sequence ID" value="KVG71594.1"/>
    <property type="molecule type" value="Genomic_DNA"/>
</dbReference>
<organism evidence="1 2">
    <name type="scientific">Burkholderia ubonensis</name>
    <dbReference type="NCBI Taxonomy" id="101571"/>
    <lineage>
        <taxon>Bacteria</taxon>
        <taxon>Pseudomonadati</taxon>
        <taxon>Pseudomonadota</taxon>
        <taxon>Betaproteobacteria</taxon>
        <taxon>Burkholderiales</taxon>
        <taxon>Burkholderiaceae</taxon>
        <taxon>Burkholderia</taxon>
        <taxon>Burkholderia cepacia complex</taxon>
    </lineage>
</organism>
<reference evidence="1 2" key="1">
    <citation type="submission" date="2015-11" db="EMBL/GenBank/DDBJ databases">
        <title>Expanding the genomic diversity of Burkholderia species for the development of highly accurate diagnostics.</title>
        <authorList>
            <person name="Sahl J."/>
            <person name="Keim P."/>
            <person name="Wagner D."/>
        </authorList>
    </citation>
    <scope>NUCLEOTIDE SEQUENCE [LARGE SCALE GENOMIC DNA]</scope>
    <source>
        <strain evidence="1 2">MSMB2036</strain>
    </source>
</reference>
<dbReference type="PANTHER" id="PTHR43194:SF2">
    <property type="entry name" value="PEROXISOMAL MEMBRANE PROTEIN LPX1"/>
    <property type="match status" value="1"/>
</dbReference>
<comment type="caution">
    <text evidence="1">The sequence shown here is derived from an EMBL/GenBank/DDBJ whole genome shotgun (WGS) entry which is preliminary data.</text>
</comment>
<gene>
    <name evidence="1" type="ORF">WJ33_20800</name>
</gene>
<protein>
    <recommendedName>
        <fullName evidence="3">Alpha/beta hydrolase</fullName>
    </recommendedName>
</protein>
<dbReference type="Gene3D" id="3.40.50.1820">
    <property type="entry name" value="alpha/beta hydrolase"/>
    <property type="match status" value="1"/>
</dbReference>
<dbReference type="PANTHER" id="PTHR43194">
    <property type="entry name" value="HYDROLASE ALPHA/BETA FOLD FAMILY"/>
    <property type="match status" value="1"/>
</dbReference>
<dbReference type="InterPro" id="IPR029058">
    <property type="entry name" value="AB_hydrolase_fold"/>
</dbReference>
<dbReference type="InterPro" id="IPR010520">
    <property type="entry name" value="FrsA-like"/>
</dbReference>